<feature type="transmembrane region" description="Helical" evidence="5">
    <location>
        <begin position="348"/>
        <end position="367"/>
    </location>
</feature>
<dbReference type="eggNOG" id="KOG1304">
    <property type="taxonomic scope" value="Eukaryota"/>
</dbReference>
<dbReference type="GeneID" id="6759553"/>
<organism evidence="7 8">
    <name type="scientific">Trichoplax adhaerens</name>
    <name type="common">Trichoplax reptans</name>
    <dbReference type="NCBI Taxonomy" id="10228"/>
    <lineage>
        <taxon>Eukaryota</taxon>
        <taxon>Metazoa</taxon>
        <taxon>Placozoa</taxon>
        <taxon>Uniplacotomia</taxon>
        <taxon>Trichoplacea</taxon>
        <taxon>Trichoplacidae</taxon>
        <taxon>Trichoplax</taxon>
    </lineage>
</organism>
<name>B3SDM6_TRIAD</name>
<dbReference type="PANTHER" id="PTHR22950:SF700">
    <property type="entry name" value="AMINO ACID TRANSPORTER TRANSMEMBRANE DOMAIN-CONTAINING PROTEIN"/>
    <property type="match status" value="1"/>
</dbReference>
<keyword evidence="3 5" id="KW-1133">Transmembrane helix</keyword>
<evidence type="ECO:0000313" key="7">
    <source>
        <dbReference type="EMBL" id="EDV19162.1"/>
    </source>
</evidence>
<gene>
    <name evidence="7" type="ORF">TRIADDRAFT_62383</name>
</gene>
<dbReference type="CTD" id="6759553"/>
<evidence type="ECO:0000256" key="1">
    <source>
        <dbReference type="ARBA" id="ARBA00004141"/>
    </source>
</evidence>
<feature type="transmembrane region" description="Helical" evidence="5">
    <location>
        <begin position="210"/>
        <end position="227"/>
    </location>
</feature>
<dbReference type="OrthoDB" id="1684102at2759"/>
<sequence>MESNRSDDTSQSIPEVKITASNSWLTSIWRNFLDFSNMFKAFIGTNYMGLPFGIAQSGLGPGLAIMIIVAVITDHCCHLIVDCKKIVVDRLVTRRIIKSNNDTNYQNTTEIVSEQSVREEVETKLTYGDIGLEAMGVWGLRLVNIALLISQFGFCINYIIFLGNTLGTIFPIEANYTNTSVYYLQIEDRNTSNKSLLIHNLPSGQSTQPAFVFLALIPLPLLILTSYSRNIRQLGFSSVVANSSLMVGFIMVLVFILRDFKVHSGIKWVNWATSFVFFGQMTGAYEGIGTIIPIESSMKGNRHRFGLMLHLAIGFMTLWFIALGILGYLRYGNDVNQIILESLPRNNVIYKIVTIFLCVGVVFTFPLQVFVPIEILEDPTCKFFNKLWRKCVYTSSTHHDTISDPSQPLLRGDLGSSSPTAINNTSLLCRNGNSVKELFLRMTMFTSQALLGP</sequence>
<dbReference type="GO" id="GO:0003333">
    <property type="term" value="P:amino acid transmembrane transport"/>
    <property type="evidence" value="ECO:0000318"/>
    <property type="project" value="GO_Central"/>
</dbReference>
<protein>
    <recommendedName>
        <fullName evidence="6">Amino acid transporter transmembrane domain-containing protein</fullName>
    </recommendedName>
</protein>
<dbReference type="Pfam" id="PF01490">
    <property type="entry name" value="Aa_trans"/>
    <property type="match status" value="2"/>
</dbReference>
<dbReference type="RefSeq" id="XP_002118340.1">
    <property type="nucleotide sequence ID" value="XM_002118304.1"/>
</dbReference>
<dbReference type="HOGENOM" id="CLU_045035_0_0_1"/>
<dbReference type="GO" id="GO:0005774">
    <property type="term" value="C:vacuolar membrane"/>
    <property type="evidence" value="ECO:0000318"/>
    <property type="project" value="GO_Central"/>
</dbReference>
<dbReference type="PhylomeDB" id="B3SDM6"/>
<keyword evidence="8" id="KW-1185">Reference proteome</keyword>
<evidence type="ECO:0000259" key="6">
    <source>
        <dbReference type="Pfam" id="PF01490"/>
    </source>
</evidence>
<evidence type="ECO:0000313" key="8">
    <source>
        <dbReference type="Proteomes" id="UP000009022"/>
    </source>
</evidence>
<dbReference type="OMA" id="IGTNWIG"/>
<evidence type="ECO:0000256" key="4">
    <source>
        <dbReference type="ARBA" id="ARBA00023136"/>
    </source>
</evidence>
<feature type="domain" description="Amino acid transporter transmembrane" evidence="6">
    <location>
        <begin position="37"/>
        <end position="88"/>
    </location>
</feature>
<feature type="transmembrane region" description="Helical" evidence="5">
    <location>
        <begin position="142"/>
        <end position="161"/>
    </location>
</feature>
<feature type="transmembrane region" description="Helical" evidence="5">
    <location>
        <begin position="306"/>
        <end position="328"/>
    </location>
</feature>
<feature type="domain" description="Amino acid transporter transmembrane" evidence="6">
    <location>
        <begin position="116"/>
        <end position="380"/>
    </location>
</feature>
<proteinExistence type="predicted"/>
<dbReference type="InterPro" id="IPR013057">
    <property type="entry name" value="AA_transpt_TM"/>
</dbReference>
<dbReference type="KEGG" id="tad:TRIADDRAFT_62383"/>
<keyword evidence="4 5" id="KW-0472">Membrane</keyword>
<dbReference type="STRING" id="10228.B3SDM6"/>
<dbReference type="InParanoid" id="B3SDM6"/>
<feature type="transmembrane region" description="Helical" evidence="5">
    <location>
        <begin position="269"/>
        <end position="294"/>
    </location>
</feature>
<comment type="subcellular location">
    <subcellularLocation>
        <location evidence="1">Membrane</location>
        <topology evidence="1">Multi-pass membrane protein</topology>
    </subcellularLocation>
</comment>
<reference evidence="7 8" key="1">
    <citation type="journal article" date="2008" name="Nature">
        <title>The Trichoplax genome and the nature of placozoans.</title>
        <authorList>
            <person name="Srivastava M."/>
            <person name="Begovic E."/>
            <person name="Chapman J."/>
            <person name="Putnam N.H."/>
            <person name="Hellsten U."/>
            <person name="Kawashima T."/>
            <person name="Kuo A."/>
            <person name="Mitros T."/>
            <person name="Salamov A."/>
            <person name="Carpenter M.L."/>
            <person name="Signorovitch A.Y."/>
            <person name="Moreno M.A."/>
            <person name="Kamm K."/>
            <person name="Grimwood J."/>
            <person name="Schmutz J."/>
            <person name="Shapiro H."/>
            <person name="Grigoriev I.V."/>
            <person name="Buss L.W."/>
            <person name="Schierwater B."/>
            <person name="Dellaporta S.L."/>
            <person name="Rokhsar D.S."/>
        </authorList>
    </citation>
    <scope>NUCLEOTIDE SEQUENCE [LARGE SCALE GENOMIC DNA]</scope>
    <source>
        <strain evidence="7 8">Grell-BS-1999</strain>
    </source>
</reference>
<feature type="transmembrane region" description="Helical" evidence="5">
    <location>
        <begin position="239"/>
        <end position="257"/>
    </location>
</feature>
<dbReference type="Proteomes" id="UP000009022">
    <property type="component" value="Unassembled WGS sequence"/>
</dbReference>
<dbReference type="AlphaFoldDB" id="B3SDM6"/>
<dbReference type="EMBL" id="DS985282">
    <property type="protein sequence ID" value="EDV19162.1"/>
    <property type="molecule type" value="Genomic_DNA"/>
</dbReference>
<dbReference type="GO" id="GO:0015179">
    <property type="term" value="F:L-amino acid transmembrane transporter activity"/>
    <property type="evidence" value="ECO:0000318"/>
    <property type="project" value="GO_Central"/>
</dbReference>
<evidence type="ECO:0000256" key="5">
    <source>
        <dbReference type="SAM" id="Phobius"/>
    </source>
</evidence>
<accession>B3SDM6</accession>
<dbReference type="PANTHER" id="PTHR22950">
    <property type="entry name" value="AMINO ACID TRANSPORTER"/>
    <property type="match status" value="1"/>
</dbReference>
<evidence type="ECO:0000256" key="3">
    <source>
        <dbReference type="ARBA" id="ARBA00022989"/>
    </source>
</evidence>
<keyword evidence="2 5" id="KW-0812">Transmembrane</keyword>
<evidence type="ECO:0000256" key="2">
    <source>
        <dbReference type="ARBA" id="ARBA00022692"/>
    </source>
</evidence>